<accession>A0A0M3HL48</accession>
<evidence type="ECO:0000313" key="3">
    <source>
        <dbReference type="WBParaSite" id="ALUE_0000224301-mRNA-1"/>
    </source>
</evidence>
<evidence type="ECO:0000313" key="2">
    <source>
        <dbReference type="Proteomes" id="UP000036681"/>
    </source>
</evidence>
<sequence length="148" mass="16675">MKSCWEQDPMKRPEFGNIRQKLASQLEEVTDEYSYLKLDSQRDYYNVTYGGNMREQDTTTTNPMKEDTSAIKEISDAELVDFEDIPLSSPFDEAVTLRKTSTDRCAPETEQKSRRSSLYQDDTSQNVAAGLAYNSKADGGEVNSGFVG</sequence>
<organism evidence="2 3">
    <name type="scientific">Ascaris lumbricoides</name>
    <name type="common">Giant roundworm</name>
    <dbReference type="NCBI Taxonomy" id="6252"/>
    <lineage>
        <taxon>Eukaryota</taxon>
        <taxon>Metazoa</taxon>
        <taxon>Ecdysozoa</taxon>
        <taxon>Nematoda</taxon>
        <taxon>Chromadorea</taxon>
        <taxon>Rhabditida</taxon>
        <taxon>Spirurina</taxon>
        <taxon>Ascaridomorpha</taxon>
        <taxon>Ascaridoidea</taxon>
        <taxon>Ascarididae</taxon>
        <taxon>Ascaris</taxon>
    </lineage>
</organism>
<proteinExistence type="predicted"/>
<dbReference type="WBParaSite" id="ALUE_0000224301-mRNA-1">
    <property type="protein sequence ID" value="ALUE_0000224301-mRNA-1"/>
    <property type="gene ID" value="ALUE_0000224301"/>
</dbReference>
<reference evidence="3" key="1">
    <citation type="submission" date="2017-02" db="UniProtKB">
        <authorList>
            <consortium name="WormBaseParasite"/>
        </authorList>
    </citation>
    <scope>IDENTIFICATION</scope>
</reference>
<dbReference type="Proteomes" id="UP000036681">
    <property type="component" value="Unplaced"/>
</dbReference>
<evidence type="ECO:0000256" key="1">
    <source>
        <dbReference type="SAM" id="MobiDB-lite"/>
    </source>
</evidence>
<keyword evidence="2" id="KW-1185">Reference proteome</keyword>
<dbReference type="AlphaFoldDB" id="A0A0M3HL48"/>
<feature type="region of interest" description="Disordered" evidence="1">
    <location>
        <begin position="99"/>
        <end position="122"/>
    </location>
</feature>
<protein>
    <submittedName>
        <fullName evidence="3">PK_Tyr_Ser-Thr domain-containing protein</fullName>
    </submittedName>
</protein>
<name>A0A0M3HL48_ASCLU</name>
<feature type="compositionally biased region" description="Basic and acidic residues" evidence="1">
    <location>
        <begin position="100"/>
        <end position="113"/>
    </location>
</feature>